<evidence type="ECO:0000313" key="1">
    <source>
        <dbReference type="EMBL" id="SJZ68774.1"/>
    </source>
</evidence>
<accession>A0A1T4MPS4</accession>
<keyword evidence="2" id="KW-1185">Reference proteome</keyword>
<sequence>MGLTLLFDIGSTYTKAIVVDLDKIELKAQAKALTTVQDDVTIGIKKVLDNLVDQGIDLNDVEHRLACSSAAGGLKMIAVGLVPELTAEAAKRAALGAGAKVANVYSYELTANELDEIIIEEPDIILLAGGTDGGNKDVILHNAKVFAESKLSTPIVIAGNKVAAQKAENILVDGQKEVYVTANVMPKLEELNIKPAREIIRKIFLDKIIHAKGLSKAKEYINQVIMPTPSAVMNAAKLIAEGTDNEEGLGELLIVDIGGATTDIHSIAKGTPTKSGVKVKGLVEPYVKRTVEGDLGMRYSAPALLELVRNKEILSYLSEGVTEDDLEEYINKVRKNVEYIPQNELEEKIDSAIAKIATKLAVQRHVGQIQTTYTPFGTEYIQYGKDLTDLNLIIGTGGVLVHSKAPNTILKEGLFTETDPTILAPMEPKLMLDDKYILAAIGLLMEISKSKAVRLAKKHLKKLN</sequence>
<dbReference type="InterPro" id="IPR006230">
    <property type="entry name" value="MutL"/>
</dbReference>
<dbReference type="Proteomes" id="UP000190625">
    <property type="component" value="Unassembled WGS sequence"/>
</dbReference>
<name>A0A1T4MPS4_9FIRM</name>
<evidence type="ECO:0000313" key="2">
    <source>
        <dbReference type="Proteomes" id="UP000190625"/>
    </source>
</evidence>
<organism evidence="1 2">
    <name type="scientific">Selenihalanaerobacter shriftii</name>
    <dbReference type="NCBI Taxonomy" id="142842"/>
    <lineage>
        <taxon>Bacteria</taxon>
        <taxon>Bacillati</taxon>
        <taxon>Bacillota</taxon>
        <taxon>Clostridia</taxon>
        <taxon>Halanaerobiales</taxon>
        <taxon>Halobacteroidaceae</taxon>
        <taxon>Selenihalanaerobacter</taxon>
    </lineage>
</organism>
<dbReference type="NCBIfam" id="NF040745">
    <property type="entry name" value="accessory_GlmL"/>
    <property type="match status" value="1"/>
</dbReference>
<dbReference type="AlphaFoldDB" id="A0A1T4MPS4"/>
<dbReference type="STRING" id="142842.SAMN02745118_01552"/>
<dbReference type="EMBL" id="FUWM01000011">
    <property type="protein sequence ID" value="SJZ68774.1"/>
    <property type="molecule type" value="Genomic_DNA"/>
</dbReference>
<evidence type="ECO:0008006" key="3">
    <source>
        <dbReference type="Google" id="ProtNLM"/>
    </source>
</evidence>
<gene>
    <name evidence="1" type="ORF">SAMN02745118_01552</name>
</gene>
<proteinExistence type="predicted"/>
<dbReference type="RefSeq" id="WP_078810028.1">
    <property type="nucleotide sequence ID" value="NZ_FUWM01000011.1"/>
</dbReference>
<dbReference type="OrthoDB" id="9769453at2"/>
<protein>
    <recommendedName>
        <fullName evidence="3">MutL protein</fullName>
    </recommendedName>
</protein>
<dbReference type="Pfam" id="PF13941">
    <property type="entry name" value="MutL"/>
    <property type="match status" value="1"/>
</dbReference>
<dbReference type="InterPro" id="IPR043129">
    <property type="entry name" value="ATPase_NBD"/>
</dbReference>
<dbReference type="PIRSF" id="PIRSF004729">
    <property type="entry name" value="MutL"/>
    <property type="match status" value="1"/>
</dbReference>
<dbReference type="SUPFAM" id="SSF53067">
    <property type="entry name" value="Actin-like ATPase domain"/>
    <property type="match status" value="1"/>
</dbReference>
<dbReference type="NCBIfam" id="TIGR01319">
    <property type="entry name" value="glmL_fam"/>
    <property type="match status" value="1"/>
</dbReference>
<reference evidence="2" key="1">
    <citation type="submission" date="2017-02" db="EMBL/GenBank/DDBJ databases">
        <authorList>
            <person name="Varghese N."/>
            <person name="Submissions S."/>
        </authorList>
    </citation>
    <scope>NUCLEOTIDE SEQUENCE [LARGE SCALE GENOMIC DNA]</scope>
    <source>
        <strain evidence="2">ATCC BAA-73</strain>
    </source>
</reference>